<organism evidence="1 2">
    <name type="scientific">Microbispora rosea</name>
    <dbReference type="NCBI Taxonomy" id="58117"/>
    <lineage>
        <taxon>Bacteria</taxon>
        <taxon>Bacillati</taxon>
        <taxon>Actinomycetota</taxon>
        <taxon>Actinomycetes</taxon>
        <taxon>Streptosporangiales</taxon>
        <taxon>Streptosporangiaceae</taxon>
        <taxon>Microbispora</taxon>
    </lineage>
</organism>
<accession>A0A1N6Z836</accession>
<evidence type="ECO:0000313" key="1">
    <source>
        <dbReference type="EMBL" id="SIR22946.1"/>
    </source>
</evidence>
<gene>
    <name evidence="1" type="ORF">SAMN05421833_10730</name>
</gene>
<dbReference type="RefSeq" id="WP_159454768.1">
    <property type="nucleotide sequence ID" value="NZ_FTNI01000007.1"/>
</dbReference>
<dbReference type="AlphaFoldDB" id="A0A1N6Z836"/>
<dbReference type="Proteomes" id="UP000186096">
    <property type="component" value="Unassembled WGS sequence"/>
</dbReference>
<proteinExistence type="predicted"/>
<name>A0A1N6Z836_9ACTN</name>
<dbReference type="OrthoDB" id="4336306at2"/>
<evidence type="ECO:0000313" key="2">
    <source>
        <dbReference type="Proteomes" id="UP000186096"/>
    </source>
</evidence>
<sequence length="58" mass="6439">MICKAICERLGLSVESGQVEGVRAKLNRLAERGWLRKTPQRRVRPAALIRPVSGVSKP</sequence>
<protein>
    <submittedName>
        <fullName evidence="1">Uncharacterized protein</fullName>
    </submittedName>
</protein>
<reference evidence="2" key="1">
    <citation type="submission" date="2017-01" db="EMBL/GenBank/DDBJ databases">
        <authorList>
            <person name="Varghese N."/>
            <person name="Submissions S."/>
        </authorList>
    </citation>
    <scope>NUCLEOTIDE SEQUENCE [LARGE SCALE GENOMIC DNA]</scope>
    <source>
        <strain evidence="2">ATCC 12950</strain>
    </source>
</reference>
<keyword evidence="2" id="KW-1185">Reference proteome</keyword>
<dbReference type="EMBL" id="FTNI01000007">
    <property type="protein sequence ID" value="SIR22946.1"/>
    <property type="molecule type" value="Genomic_DNA"/>
</dbReference>